<dbReference type="AlphaFoldDB" id="A0A3N4IAC4"/>
<feature type="region of interest" description="Disordered" evidence="1">
    <location>
        <begin position="136"/>
        <end position="165"/>
    </location>
</feature>
<gene>
    <name evidence="2" type="ORF">BJ508DRAFT_306868</name>
</gene>
<evidence type="ECO:0000313" key="3">
    <source>
        <dbReference type="Proteomes" id="UP000275078"/>
    </source>
</evidence>
<dbReference type="EMBL" id="ML119682">
    <property type="protein sequence ID" value="RPA81141.1"/>
    <property type="molecule type" value="Genomic_DNA"/>
</dbReference>
<protein>
    <submittedName>
        <fullName evidence="2">Uncharacterized protein</fullName>
    </submittedName>
</protein>
<evidence type="ECO:0000313" key="2">
    <source>
        <dbReference type="EMBL" id="RPA81141.1"/>
    </source>
</evidence>
<reference evidence="2 3" key="1">
    <citation type="journal article" date="2018" name="Nat. Ecol. Evol.">
        <title>Pezizomycetes genomes reveal the molecular basis of ectomycorrhizal truffle lifestyle.</title>
        <authorList>
            <person name="Murat C."/>
            <person name="Payen T."/>
            <person name="Noel B."/>
            <person name="Kuo A."/>
            <person name="Morin E."/>
            <person name="Chen J."/>
            <person name="Kohler A."/>
            <person name="Krizsan K."/>
            <person name="Balestrini R."/>
            <person name="Da Silva C."/>
            <person name="Montanini B."/>
            <person name="Hainaut M."/>
            <person name="Levati E."/>
            <person name="Barry K.W."/>
            <person name="Belfiori B."/>
            <person name="Cichocki N."/>
            <person name="Clum A."/>
            <person name="Dockter R.B."/>
            <person name="Fauchery L."/>
            <person name="Guy J."/>
            <person name="Iotti M."/>
            <person name="Le Tacon F."/>
            <person name="Lindquist E.A."/>
            <person name="Lipzen A."/>
            <person name="Malagnac F."/>
            <person name="Mello A."/>
            <person name="Molinier V."/>
            <person name="Miyauchi S."/>
            <person name="Poulain J."/>
            <person name="Riccioni C."/>
            <person name="Rubini A."/>
            <person name="Sitrit Y."/>
            <person name="Splivallo R."/>
            <person name="Traeger S."/>
            <person name="Wang M."/>
            <person name="Zifcakova L."/>
            <person name="Wipf D."/>
            <person name="Zambonelli A."/>
            <person name="Paolocci F."/>
            <person name="Nowrousian M."/>
            <person name="Ottonello S."/>
            <person name="Baldrian P."/>
            <person name="Spatafora J.W."/>
            <person name="Henrissat B."/>
            <person name="Nagy L.G."/>
            <person name="Aury J.M."/>
            <person name="Wincker P."/>
            <person name="Grigoriev I.V."/>
            <person name="Bonfante P."/>
            <person name="Martin F.M."/>
        </authorList>
    </citation>
    <scope>NUCLEOTIDE SEQUENCE [LARGE SCALE GENOMIC DNA]</scope>
    <source>
        <strain evidence="2 3">RN42</strain>
    </source>
</reference>
<dbReference type="Proteomes" id="UP000275078">
    <property type="component" value="Unassembled WGS sequence"/>
</dbReference>
<keyword evidence="3" id="KW-1185">Reference proteome</keyword>
<organism evidence="2 3">
    <name type="scientific">Ascobolus immersus RN42</name>
    <dbReference type="NCBI Taxonomy" id="1160509"/>
    <lineage>
        <taxon>Eukaryota</taxon>
        <taxon>Fungi</taxon>
        <taxon>Dikarya</taxon>
        <taxon>Ascomycota</taxon>
        <taxon>Pezizomycotina</taxon>
        <taxon>Pezizomycetes</taxon>
        <taxon>Pezizales</taxon>
        <taxon>Ascobolaceae</taxon>
        <taxon>Ascobolus</taxon>
    </lineage>
</organism>
<name>A0A3N4IAC4_ASCIM</name>
<evidence type="ECO:0000256" key="1">
    <source>
        <dbReference type="SAM" id="MobiDB-lite"/>
    </source>
</evidence>
<sequence>MQAKHCPCFKAGGFYYWGRNLPECSWDTRTRAVCSDKREFKGVYEPPKEWPLQVLRIYDSGAPLKPLQIPREYRQTVKEAAIQSLLRVMTWLAGTGFVVPVRIPAQSLHPHAVTIHLIVMDLVNHGSRLEACRSRYTTHSDKARGSSKAARPNVPRRERSDNVGSRNLLKSDTCMRATVTWSPTYLMGLNKAAVRPALSMPSESAQVMYLWFELQREASTTRTIKVPVFLF</sequence>
<proteinExistence type="predicted"/>
<accession>A0A3N4IAC4</accession>